<feature type="region of interest" description="Disordered" evidence="1">
    <location>
        <begin position="1"/>
        <end position="77"/>
    </location>
</feature>
<comment type="caution">
    <text evidence="2">The sequence shown here is derived from an EMBL/GenBank/DDBJ whole genome shotgun (WGS) entry which is preliminary data.</text>
</comment>
<proteinExistence type="predicted"/>
<name>A0AAP0ME27_9ROSI</name>
<evidence type="ECO:0000313" key="2">
    <source>
        <dbReference type="EMBL" id="KAK9208762.1"/>
    </source>
</evidence>
<feature type="compositionally biased region" description="Polar residues" evidence="1">
    <location>
        <begin position="1"/>
        <end position="23"/>
    </location>
</feature>
<keyword evidence="3" id="KW-1185">Reference proteome</keyword>
<dbReference type="Proteomes" id="UP001428341">
    <property type="component" value="Unassembled WGS sequence"/>
</dbReference>
<evidence type="ECO:0000256" key="1">
    <source>
        <dbReference type="SAM" id="MobiDB-lite"/>
    </source>
</evidence>
<feature type="compositionally biased region" description="Basic and acidic residues" evidence="1">
    <location>
        <begin position="24"/>
        <end position="47"/>
    </location>
</feature>
<reference evidence="2 3" key="1">
    <citation type="submission" date="2024-05" db="EMBL/GenBank/DDBJ databases">
        <title>Haplotype-resolved chromosome-level genome assembly of Huyou (Citrus changshanensis).</title>
        <authorList>
            <person name="Miao C."/>
            <person name="Chen W."/>
            <person name="Wu Y."/>
            <person name="Wang L."/>
            <person name="Zhao S."/>
            <person name="Grierson D."/>
            <person name="Xu C."/>
            <person name="Chen K."/>
        </authorList>
    </citation>
    <scope>NUCLEOTIDE SEQUENCE [LARGE SCALE GENOMIC DNA]</scope>
    <source>
        <strain evidence="2">01-14</strain>
        <tissue evidence="2">Leaf</tissue>
    </source>
</reference>
<feature type="compositionally biased region" description="Polar residues" evidence="1">
    <location>
        <begin position="55"/>
        <end position="72"/>
    </location>
</feature>
<evidence type="ECO:0000313" key="3">
    <source>
        <dbReference type="Proteomes" id="UP001428341"/>
    </source>
</evidence>
<gene>
    <name evidence="2" type="ORF">WN944_001122</name>
</gene>
<dbReference type="AlphaFoldDB" id="A0AAP0ME27"/>
<dbReference type="EMBL" id="JBCGBO010000004">
    <property type="protein sequence ID" value="KAK9208762.1"/>
    <property type="molecule type" value="Genomic_DNA"/>
</dbReference>
<protein>
    <submittedName>
        <fullName evidence="2">Uncharacterized protein</fullName>
    </submittedName>
</protein>
<accession>A0AAP0ME27</accession>
<sequence length="146" mass="16298">MLCKIINSQAPASTCVSSPLPESSQKRPHEAAVSPAKRDHDRQDPPDFRPPPPEFNSSQQHLQNPIPTTAQKSLELPRPANKFARGRTFVLHSREGVAAEVVSRSGVQWRWYHAVGGCCTMRLRWSWCRMAKVADVVVERRGVGSC</sequence>
<organism evidence="2 3">
    <name type="scientific">Citrus x changshan-huyou</name>
    <dbReference type="NCBI Taxonomy" id="2935761"/>
    <lineage>
        <taxon>Eukaryota</taxon>
        <taxon>Viridiplantae</taxon>
        <taxon>Streptophyta</taxon>
        <taxon>Embryophyta</taxon>
        <taxon>Tracheophyta</taxon>
        <taxon>Spermatophyta</taxon>
        <taxon>Magnoliopsida</taxon>
        <taxon>eudicotyledons</taxon>
        <taxon>Gunneridae</taxon>
        <taxon>Pentapetalae</taxon>
        <taxon>rosids</taxon>
        <taxon>malvids</taxon>
        <taxon>Sapindales</taxon>
        <taxon>Rutaceae</taxon>
        <taxon>Aurantioideae</taxon>
        <taxon>Citrus</taxon>
    </lineage>
</organism>